<organism evidence="6 9">
    <name type="scientific">Cephus cinctus</name>
    <name type="common">Wheat stem sawfly</name>
    <dbReference type="NCBI Taxonomy" id="211228"/>
    <lineage>
        <taxon>Eukaryota</taxon>
        <taxon>Metazoa</taxon>
        <taxon>Ecdysozoa</taxon>
        <taxon>Arthropoda</taxon>
        <taxon>Hexapoda</taxon>
        <taxon>Insecta</taxon>
        <taxon>Pterygota</taxon>
        <taxon>Neoptera</taxon>
        <taxon>Endopterygota</taxon>
        <taxon>Hymenoptera</taxon>
        <taxon>Cephoidea</taxon>
        <taxon>Cephidae</taxon>
        <taxon>Cephus</taxon>
    </lineage>
</organism>
<dbReference type="RefSeq" id="XP_015599375.1">
    <property type="nucleotide sequence ID" value="XM_015743889.2"/>
</dbReference>
<evidence type="ECO:0000313" key="6">
    <source>
        <dbReference type="Proteomes" id="UP000694920"/>
    </source>
</evidence>
<dbReference type="Pfam" id="PF02902">
    <property type="entry name" value="Peptidase_C48"/>
    <property type="match status" value="1"/>
</dbReference>
<dbReference type="Gene3D" id="3.40.395.10">
    <property type="entry name" value="Adenoviral Proteinase, Chain A"/>
    <property type="match status" value="1"/>
</dbReference>
<evidence type="ECO:0000313" key="9">
    <source>
        <dbReference type="RefSeq" id="XP_015599377.1"/>
    </source>
</evidence>
<keyword evidence="3" id="KW-0378">Hydrolase</keyword>
<accession>A0AAJ7C1B8</accession>
<evidence type="ECO:0000256" key="2">
    <source>
        <dbReference type="ARBA" id="ARBA00022670"/>
    </source>
</evidence>
<dbReference type="RefSeq" id="XP_024942833.1">
    <property type="nucleotide sequence ID" value="XM_025087065.1"/>
</dbReference>
<reference evidence="7 8" key="1">
    <citation type="submission" date="2025-04" db="UniProtKB">
        <authorList>
            <consortium name="RefSeq"/>
        </authorList>
    </citation>
    <scope>IDENTIFICATION</scope>
</reference>
<dbReference type="PANTHER" id="PTHR46468">
    <property type="entry name" value="SENTRIN-SPECIFIC PROTEASE 8"/>
    <property type="match status" value="1"/>
</dbReference>
<dbReference type="GO" id="GO:0006508">
    <property type="term" value="P:proteolysis"/>
    <property type="evidence" value="ECO:0007669"/>
    <property type="project" value="UniProtKB-KW"/>
</dbReference>
<evidence type="ECO:0000313" key="13">
    <source>
        <dbReference type="RefSeq" id="XP_024942833.1"/>
    </source>
</evidence>
<dbReference type="GO" id="GO:0000338">
    <property type="term" value="P:protein deneddylation"/>
    <property type="evidence" value="ECO:0007669"/>
    <property type="project" value="TreeGrafter"/>
</dbReference>
<dbReference type="RefSeq" id="XP_024942831.1">
    <property type="nucleotide sequence ID" value="XM_025087063.1"/>
</dbReference>
<keyword evidence="2 7" id="KW-0645">Protease</keyword>
<evidence type="ECO:0000313" key="11">
    <source>
        <dbReference type="RefSeq" id="XP_024942831.1"/>
    </source>
</evidence>
<dbReference type="RefSeq" id="XP_015599373.1">
    <property type="nucleotide sequence ID" value="XM_015743887.2"/>
</dbReference>
<dbReference type="RefSeq" id="XP_015599378.1">
    <property type="nucleotide sequence ID" value="XM_015743892.2"/>
</dbReference>
<dbReference type="PROSITE" id="PS50600">
    <property type="entry name" value="ULP_PROTEASE"/>
    <property type="match status" value="1"/>
</dbReference>
<dbReference type="GO" id="GO:0019784">
    <property type="term" value="F:deNEDDylase activity"/>
    <property type="evidence" value="ECO:0007669"/>
    <property type="project" value="InterPro"/>
</dbReference>
<name>A0AAJ7C1B8_CEPCN</name>
<dbReference type="RefSeq" id="XP_024942834.1">
    <property type="nucleotide sequence ID" value="XM_025087066.1"/>
</dbReference>
<evidence type="ECO:0000313" key="7">
    <source>
        <dbReference type="RefSeq" id="XP_015599373.1"/>
    </source>
</evidence>
<dbReference type="InterPro" id="IPR038765">
    <property type="entry name" value="Papain-like_cys_pep_sf"/>
</dbReference>
<keyword evidence="6" id="KW-1185">Reference proteome</keyword>
<dbReference type="InterPro" id="IPR044613">
    <property type="entry name" value="Nep1/2-like"/>
</dbReference>
<sequence length="220" mass="25305">MSRNDKKLNDVVLSYYDCLLRRADVNLLKGPCWLNDALVGFYFEYLNRKFQDADTNKSLFISPEMTQLLKLSDISEYDIFLEPINVSSSAFVFFPLNNCDSRVNAGGSHWSLLVFSRPEKICFHFDSSKGINRDIAKEFSRKIMDYLLGKGLGSFTEVNCPQQDNGYDCGLFVLCFTDILSYHIKDNKKIDKCNFDTVKNTVRSKRQSLLEFVNELSDNS</sequence>
<dbReference type="RefSeq" id="XP_024942832.1">
    <property type="nucleotide sequence ID" value="XM_025087064.1"/>
</dbReference>
<dbReference type="GO" id="GO:0008234">
    <property type="term" value="F:cysteine-type peptidase activity"/>
    <property type="evidence" value="ECO:0007669"/>
    <property type="project" value="UniProtKB-KW"/>
</dbReference>
<dbReference type="SUPFAM" id="SSF54001">
    <property type="entry name" value="Cysteine proteinases"/>
    <property type="match status" value="1"/>
</dbReference>
<evidence type="ECO:0000256" key="1">
    <source>
        <dbReference type="ARBA" id="ARBA00005234"/>
    </source>
</evidence>
<feature type="domain" description="Ubiquitin-like protease family profile" evidence="5">
    <location>
        <begin position="18"/>
        <end position="180"/>
    </location>
</feature>
<evidence type="ECO:0000256" key="3">
    <source>
        <dbReference type="ARBA" id="ARBA00022801"/>
    </source>
</evidence>
<gene>
    <name evidence="7 8 9 10 11 12 13 14" type="primary">LOC107269722</name>
</gene>
<comment type="similarity">
    <text evidence="1">Belongs to the peptidase C48 family.</text>
</comment>
<evidence type="ECO:0000259" key="5">
    <source>
        <dbReference type="PROSITE" id="PS50600"/>
    </source>
</evidence>
<dbReference type="InterPro" id="IPR003653">
    <property type="entry name" value="Peptidase_C48_C"/>
</dbReference>
<evidence type="ECO:0000313" key="14">
    <source>
        <dbReference type="RefSeq" id="XP_024942834.1"/>
    </source>
</evidence>
<keyword evidence="4" id="KW-0788">Thiol protease</keyword>
<dbReference type="KEGG" id="ccin:107269722"/>
<protein>
    <submittedName>
        <fullName evidence="7 8">Sentrin-specific protease 8</fullName>
    </submittedName>
</protein>
<evidence type="ECO:0000313" key="8">
    <source>
        <dbReference type="RefSeq" id="XP_015599375.1"/>
    </source>
</evidence>
<proteinExistence type="inferred from homology"/>
<evidence type="ECO:0000313" key="12">
    <source>
        <dbReference type="RefSeq" id="XP_024942832.1"/>
    </source>
</evidence>
<dbReference type="AlphaFoldDB" id="A0AAJ7C1B8"/>
<dbReference type="GeneID" id="107269722"/>
<dbReference type="Proteomes" id="UP000694920">
    <property type="component" value="Unplaced"/>
</dbReference>
<evidence type="ECO:0000256" key="4">
    <source>
        <dbReference type="ARBA" id="ARBA00022807"/>
    </source>
</evidence>
<dbReference type="PANTHER" id="PTHR46468:SF1">
    <property type="entry name" value="SENTRIN-SPECIFIC PROTEASE 8"/>
    <property type="match status" value="1"/>
</dbReference>
<evidence type="ECO:0000313" key="10">
    <source>
        <dbReference type="RefSeq" id="XP_015599378.1"/>
    </source>
</evidence>
<dbReference type="RefSeq" id="XP_015599377.1">
    <property type="nucleotide sequence ID" value="XM_015743891.2"/>
</dbReference>